<keyword evidence="2" id="KW-0812">Transmembrane</keyword>
<feature type="transmembrane region" description="Helical" evidence="2">
    <location>
        <begin position="1162"/>
        <end position="1182"/>
    </location>
</feature>
<evidence type="ECO:0000313" key="5">
    <source>
        <dbReference type="Proteomes" id="UP000824189"/>
    </source>
</evidence>
<feature type="transmembrane region" description="Helical" evidence="2">
    <location>
        <begin position="1062"/>
        <end position="1084"/>
    </location>
</feature>
<reference evidence="4" key="1">
    <citation type="journal article" date="2021" name="PeerJ">
        <title>Extensive microbial diversity within the chicken gut microbiome revealed by metagenomics and culture.</title>
        <authorList>
            <person name="Gilroy R."/>
            <person name="Ravi A."/>
            <person name="Getino M."/>
            <person name="Pursley I."/>
            <person name="Horton D.L."/>
            <person name="Alikhan N.F."/>
            <person name="Baker D."/>
            <person name="Gharbi K."/>
            <person name="Hall N."/>
            <person name="Watson M."/>
            <person name="Adriaenssens E.M."/>
            <person name="Foster-Nyarko E."/>
            <person name="Jarju S."/>
            <person name="Secka A."/>
            <person name="Antonio M."/>
            <person name="Oren A."/>
            <person name="Chaudhuri R.R."/>
            <person name="La Ragione R."/>
            <person name="Hildebrand F."/>
            <person name="Pallen M.J."/>
        </authorList>
    </citation>
    <scope>NUCLEOTIDE SEQUENCE</scope>
    <source>
        <strain evidence="4">4376</strain>
    </source>
</reference>
<dbReference type="EMBL" id="DXFZ01000006">
    <property type="protein sequence ID" value="HIW94945.1"/>
    <property type="molecule type" value="Genomic_DNA"/>
</dbReference>
<feature type="transmembrane region" description="Helical" evidence="2">
    <location>
        <begin position="327"/>
        <end position="349"/>
    </location>
</feature>
<protein>
    <submittedName>
        <fullName evidence="4">DUF3367 domain-containing protein</fullName>
    </submittedName>
</protein>
<sequence>MGKPALGIAAVAWLLFAFLQSPGLTSADTKHDLVADPWGFLAQALYPWTDTFPLGQLQNQAYGYLFPHGLFFAAFSWLPGWVVQRLWWGLLLFVAFAGVVRLLEVAGIGSRSSRVIAGVLFALSPRVLTTLGAISSEAWVVALVPWVLLPVVRARLAADSGAPRRFYAAQAVFSAVAVLCMGAVNAVATAIAVLPAVIFWCGWLLSGLFRRRHPTASPRPAMYFILWWAPAGVLACFWWVGPLLLLGRYSPPFTDYIESAALTTRWLNPLEVLRGTTSWVPFLSTERVAGHALAVEPVFIVATLLVALVGLWGLGRPGRPGQPGLRFGRTWVVILLVGYVAMVAAVSPFSPVAEQLRAFLDGAGAPLRNLHKVDPLVRLPLVVGVAHALRGVEWPGLSRQRWVAWRNPEKNPQVVKAVALALLVVVATAPGWSGRIAAADAYREVPSYWSEATDWLNQNVPEEGHAPARTLILPEARFGRQTWGNTRDEPAQPLLDVPWVVRDSVPLVAPEAIRALDGIQEQLSAGVGIPTLAGSLWTQGVGYLLVRSDLTVAADTPGTQQLLKTLRLSGGFREEATFGEKGAVRIFRVEPEGVAAAGDGEAGATAGDLRIVEGNQVEAVAAGPEALPRLDAADAALGRNPTGENPQLPRTRVLTYDLPVAPDEVAGVSGVASAQTATDTPALRDHNYGNVTRADSAIRADDDRSSILNPVRDYPVRGVEALTQVEETGGRVVASSAADDPTAFGGAETHSSVTAAVDESTVTAWRPAPGQAAGEYLEFRLPQAHGSLGLTLETQGAPARLQITTYLGDKVVAGTTATVQPLEENKITVPAGQADRIRVTIVGTFGDFAIAEATVTATRGDDTADITPRRTPTLPAWAGDAGDAGAAPPNRWVFGHEIPEAVMTRQFTLPQGMPFVVHSDRCESPEGPASEIIVDGSPAPCGEVVHLDAGTHELRARDRWVALTVAEPLFAAAVRQADTAAPLPTTGVDSHGGQRAELPASSVPRVLYTPSSANPGRVAALADGTHLSPITINGWQQGWLVPAGASGPVTITFAATDTYRHWLLAGGIGAAVLLLLTGVFLLIARRHPHLSSPTPQMDAAASATPTHASGALSKPQQDGHVSAAPTRVNRAYALGFGALGTVSVVLSARGPWGSAFYAGDSWIVAVSLTTLVAATCVSQFVASASRRKTSEE</sequence>
<keyword evidence="2" id="KW-1133">Transmembrane helix</keyword>
<feature type="transmembrane region" description="Helical" evidence="2">
    <location>
        <begin position="190"/>
        <end position="209"/>
    </location>
</feature>
<evidence type="ECO:0000313" key="4">
    <source>
        <dbReference type="EMBL" id="HIW94945.1"/>
    </source>
</evidence>
<keyword evidence="2" id="KW-0472">Membrane</keyword>
<evidence type="ECO:0000259" key="3">
    <source>
        <dbReference type="Pfam" id="PF11847"/>
    </source>
</evidence>
<feature type="transmembrane region" description="Helical" evidence="2">
    <location>
        <begin position="288"/>
        <end position="315"/>
    </location>
</feature>
<proteinExistence type="predicted"/>
<feature type="domain" description="Alpha-(1-&gt;3)-arabinofuranosyltransferase N-terminal GT-C" evidence="3">
    <location>
        <begin position="13"/>
        <end position="710"/>
    </location>
</feature>
<dbReference type="GO" id="GO:0016740">
    <property type="term" value="F:transferase activity"/>
    <property type="evidence" value="ECO:0007669"/>
    <property type="project" value="InterPro"/>
</dbReference>
<feature type="region of interest" description="Disordered" evidence="1">
    <location>
        <begin position="1093"/>
        <end position="1120"/>
    </location>
</feature>
<feature type="transmembrane region" description="Helical" evidence="2">
    <location>
        <begin position="166"/>
        <end position="184"/>
    </location>
</feature>
<feature type="transmembrane region" description="Helical" evidence="2">
    <location>
        <begin position="1131"/>
        <end position="1150"/>
    </location>
</feature>
<comment type="caution">
    <text evidence="4">The sequence shown here is derived from an EMBL/GenBank/DDBJ whole genome shotgun (WGS) entry which is preliminary data.</text>
</comment>
<feature type="region of interest" description="Disordered" evidence="1">
    <location>
        <begin position="862"/>
        <end position="882"/>
    </location>
</feature>
<name>A0A9D1RWJ5_9CORY</name>
<dbReference type="Proteomes" id="UP000824189">
    <property type="component" value="Unassembled WGS sequence"/>
</dbReference>
<accession>A0A9D1RWJ5</accession>
<feature type="transmembrane region" description="Helical" evidence="2">
    <location>
        <begin position="221"/>
        <end position="240"/>
    </location>
</feature>
<evidence type="ECO:0000256" key="1">
    <source>
        <dbReference type="SAM" id="MobiDB-lite"/>
    </source>
</evidence>
<gene>
    <name evidence="4" type="ORF">H9867_00425</name>
</gene>
<feature type="transmembrane region" description="Helical" evidence="2">
    <location>
        <begin position="138"/>
        <end position="154"/>
    </location>
</feature>
<evidence type="ECO:0000256" key="2">
    <source>
        <dbReference type="SAM" id="Phobius"/>
    </source>
</evidence>
<organism evidence="4 5">
    <name type="scientific">Candidatus Corynebacterium gallistercoris</name>
    <dbReference type="NCBI Taxonomy" id="2838530"/>
    <lineage>
        <taxon>Bacteria</taxon>
        <taxon>Bacillati</taxon>
        <taxon>Actinomycetota</taxon>
        <taxon>Actinomycetes</taxon>
        <taxon>Mycobacteriales</taxon>
        <taxon>Corynebacteriaceae</taxon>
        <taxon>Corynebacterium</taxon>
    </lineage>
</organism>
<feature type="transmembrane region" description="Helical" evidence="2">
    <location>
        <begin position="86"/>
        <end position="103"/>
    </location>
</feature>
<dbReference type="InterPro" id="IPR021798">
    <property type="entry name" value="AftD_N"/>
</dbReference>
<dbReference type="AlphaFoldDB" id="A0A9D1RWJ5"/>
<dbReference type="Pfam" id="PF11847">
    <property type="entry name" value="GT-C_AftD"/>
    <property type="match status" value="1"/>
</dbReference>
<reference evidence="4" key="2">
    <citation type="submission" date="2021-04" db="EMBL/GenBank/DDBJ databases">
        <authorList>
            <person name="Gilroy R."/>
        </authorList>
    </citation>
    <scope>NUCLEOTIDE SEQUENCE</scope>
    <source>
        <strain evidence="4">4376</strain>
    </source>
</reference>